<organism evidence="1 2">
    <name type="scientific">Arthrobacter woluwensis</name>
    <dbReference type="NCBI Taxonomy" id="156980"/>
    <lineage>
        <taxon>Bacteria</taxon>
        <taxon>Bacillati</taxon>
        <taxon>Actinomycetota</taxon>
        <taxon>Actinomycetes</taxon>
        <taxon>Micrococcales</taxon>
        <taxon>Micrococcaceae</taxon>
        <taxon>Arthrobacter</taxon>
    </lineage>
</organism>
<proteinExistence type="predicted"/>
<protein>
    <submittedName>
        <fullName evidence="1">Uncharacterized protein</fullName>
    </submittedName>
</protein>
<gene>
    <name evidence="1" type="ORF">SAMN04489745_0069</name>
</gene>
<dbReference type="RefSeq" id="WP_066217125.1">
    <property type="nucleotide sequence ID" value="NZ_FNSN01000002.1"/>
</dbReference>
<evidence type="ECO:0000313" key="1">
    <source>
        <dbReference type="EMBL" id="SEB29654.1"/>
    </source>
</evidence>
<reference evidence="1 2" key="1">
    <citation type="submission" date="2016-10" db="EMBL/GenBank/DDBJ databases">
        <authorList>
            <person name="de Groot N.N."/>
        </authorList>
    </citation>
    <scope>NUCLEOTIDE SEQUENCE [LARGE SCALE GENOMIC DNA]</scope>
    <source>
        <strain evidence="1 2">DSM 10495</strain>
    </source>
</reference>
<sequence length="70" mass="7973">MNNIESNYGGHLKRWVLEWCEGCKCQVDLGPGDLTEDGVIEVRTCEDGHRVETEARYRAPESESTEFGIR</sequence>
<dbReference type="STRING" id="156980.SAMN04489745_0069"/>
<name>A0A1H4I6D0_9MICC</name>
<accession>A0A1H4I6D0</accession>
<dbReference type="AlphaFoldDB" id="A0A1H4I6D0"/>
<evidence type="ECO:0000313" key="2">
    <source>
        <dbReference type="Proteomes" id="UP000182652"/>
    </source>
</evidence>
<dbReference type="Proteomes" id="UP000182652">
    <property type="component" value="Unassembled WGS sequence"/>
</dbReference>
<keyword evidence="2" id="KW-1185">Reference proteome</keyword>
<dbReference type="EMBL" id="FNSN01000002">
    <property type="protein sequence ID" value="SEB29654.1"/>
    <property type="molecule type" value="Genomic_DNA"/>
</dbReference>